<dbReference type="InterPro" id="IPR043504">
    <property type="entry name" value="Peptidase_S1_PA_chymotrypsin"/>
</dbReference>
<keyword evidence="3" id="KW-0325">Glycoprotein</keyword>
<feature type="domain" description="Peptidase S1" evidence="6">
    <location>
        <begin position="32"/>
        <end position="281"/>
    </location>
</feature>
<dbReference type="GO" id="GO:0006508">
    <property type="term" value="P:proteolysis"/>
    <property type="evidence" value="ECO:0007669"/>
    <property type="project" value="InterPro"/>
</dbReference>
<dbReference type="Proteomes" id="UP001329430">
    <property type="component" value="Chromosome 5"/>
</dbReference>
<evidence type="ECO:0000256" key="3">
    <source>
        <dbReference type="ARBA" id="ARBA00023180"/>
    </source>
</evidence>
<evidence type="ECO:0000256" key="5">
    <source>
        <dbReference type="SAM" id="SignalP"/>
    </source>
</evidence>
<evidence type="ECO:0000313" key="7">
    <source>
        <dbReference type="EMBL" id="KAK5643985.1"/>
    </source>
</evidence>
<evidence type="ECO:0000313" key="8">
    <source>
        <dbReference type="Proteomes" id="UP001329430"/>
    </source>
</evidence>
<dbReference type="SMART" id="SM00020">
    <property type="entry name" value="Tryp_SPc"/>
    <property type="match status" value="1"/>
</dbReference>
<evidence type="ECO:0000256" key="1">
    <source>
        <dbReference type="ARBA" id="ARBA00022729"/>
    </source>
</evidence>
<dbReference type="InterPro" id="IPR001254">
    <property type="entry name" value="Trypsin_dom"/>
</dbReference>
<evidence type="ECO:0000256" key="4">
    <source>
        <dbReference type="ARBA" id="ARBA00024195"/>
    </source>
</evidence>
<feature type="chain" id="PRO_5042850534" description="Peptidase S1 domain-containing protein" evidence="5">
    <location>
        <begin position="19"/>
        <end position="282"/>
    </location>
</feature>
<keyword evidence="8" id="KW-1185">Reference proteome</keyword>
<dbReference type="GO" id="GO:0004252">
    <property type="term" value="F:serine-type endopeptidase activity"/>
    <property type="evidence" value="ECO:0007669"/>
    <property type="project" value="InterPro"/>
</dbReference>
<sequence>MIIYLGILCLVISEELSAQTTPTSNLLAPRTYCGYQHTDDYPRTNNSTSIDEFPWSVQLLYSNDKEIRCSGSLISRRYVLTAAQCLNDLIGVQLGDYNVTSDKDCTKNQYGTECSDPVQYFEIEEKIEHPAYIKIKSAHDIALLRLAKDVMYSEYIRPICLPTSPTEELSKGKQLFTTGWGELGEELNQTEIKKKVETTLLPWEKCDGMPVELSIKESFLCLKEKHALTCHGDGGAPLMSSNRNQWEQVGILVYKTTCGAKKPAIYVKVSHYIMWIIYSLRP</sequence>
<dbReference type="Gene3D" id="2.40.10.10">
    <property type="entry name" value="Trypsin-like serine proteases"/>
    <property type="match status" value="2"/>
</dbReference>
<dbReference type="PROSITE" id="PS50240">
    <property type="entry name" value="TRYPSIN_DOM"/>
    <property type="match status" value="1"/>
</dbReference>
<evidence type="ECO:0000256" key="2">
    <source>
        <dbReference type="ARBA" id="ARBA00023157"/>
    </source>
</evidence>
<accession>A0AAN7ZF83</accession>
<evidence type="ECO:0000259" key="6">
    <source>
        <dbReference type="PROSITE" id="PS50240"/>
    </source>
</evidence>
<dbReference type="PRINTS" id="PR00722">
    <property type="entry name" value="CHYMOTRYPSIN"/>
</dbReference>
<protein>
    <recommendedName>
        <fullName evidence="6">Peptidase S1 domain-containing protein</fullName>
    </recommendedName>
</protein>
<reference evidence="7 8" key="1">
    <citation type="journal article" date="2024" name="Insects">
        <title>An Improved Chromosome-Level Genome Assembly of the Firefly Pyrocoelia pectoralis.</title>
        <authorList>
            <person name="Fu X."/>
            <person name="Meyer-Rochow V.B."/>
            <person name="Ballantyne L."/>
            <person name="Zhu X."/>
        </authorList>
    </citation>
    <scope>NUCLEOTIDE SEQUENCE [LARGE SCALE GENOMIC DNA]</scope>
    <source>
        <strain evidence="7">XCY_ONT2</strain>
    </source>
</reference>
<dbReference type="EMBL" id="JAVRBK010000005">
    <property type="protein sequence ID" value="KAK5643985.1"/>
    <property type="molecule type" value="Genomic_DNA"/>
</dbReference>
<dbReference type="InterPro" id="IPR051487">
    <property type="entry name" value="Ser/Thr_Proteases_Immune/Dev"/>
</dbReference>
<organism evidence="7 8">
    <name type="scientific">Pyrocoelia pectoralis</name>
    <dbReference type="NCBI Taxonomy" id="417401"/>
    <lineage>
        <taxon>Eukaryota</taxon>
        <taxon>Metazoa</taxon>
        <taxon>Ecdysozoa</taxon>
        <taxon>Arthropoda</taxon>
        <taxon>Hexapoda</taxon>
        <taxon>Insecta</taxon>
        <taxon>Pterygota</taxon>
        <taxon>Neoptera</taxon>
        <taxon>Endopterygota</taxon>
        <taxon>Coleoptera</taxon>
        <taxon>Polyphaga</taxon>
        <taxon>Elateriformia</taxon>
        <taxon>Elateroidea</taxon>
        <taxon>Lampyridae</taxon>
        <taxon>Lampyrinae</taxon>
        <taxon>Pyrocoelia</taxon>
    </lineage>
</organism>
<name>A0AAN7ZF83_9COLE</name>
<comment type="similarity">
    <text evidence="4">Belongs to the peptidase S1 family. CLIP subfamily.</text>
</comment>
<dbReference type="SUPFAM" id="SSF50494">
    <property type="entry name" value="Trypsin-like serine proteases"/>
    <property type="match status" value="1"/>
</dbReference>
<dbReference type="InterPro" id="IPR001314">
    <property type="entry name" value="Peptidase_S1A"/>
</dbReference>
<comment type="caution">
    <text evidence="7">The sequence shown here is derived from an EMBL/GenBank/DDBJ whole genome shotgun (WGS) entry which is preliminary data.</text>
</comment>
<dbReference type="InterPro" id="IPR009003">
    <property type="entry name" value="Peptidase_S1_PA"/>
</dbReference>
<dbReference type="PANTHER" id="PTHR24256">
    <property type="entry name" value="TRYPTASE-RELATED"/>
    <property type="match status" value="1"/>
</dbReference>
<keyword evidence="2" id="KW-1015">Disulfide bond</keyword>
<keyword evidence="1 5" id="KW-0732">Signal</keyword>
<dbReference type="FunFam" id="2.40.10.10:FF:000028">
    <property type="entry name" value="Serine protease easter"/>
    <property type="match status" value="1"/>
</dbReference>
<gene>
    <name evidence="7" type="ORF">RI129_007830</name>
</gene>
<proteinExistence type="inferred from homology"/>
<feature type="signal peptide" evidence="5">
    <location>
        <begin position="1"/>
        <end position="18"/>
    </location>
</feature>
<dbReference type="CDD" id="cd00190">
    <property type="entry name" value="Tryp_SPc"/>
    <property type="match status" value="1"/>
</dbReference>
<dbReference type="Pfam" id="PF00089">
    <property type="entry name" value="Trypsin"/>
    <property type="match status" value="1"/>
</dbReference>
<dbReference type="AlphaFoldDB" id="A0AAN7ZF83"/>